<keyword evidence="2" id="KW-0201">Cytochrome c-type biogenesis</keyword>
<sequence length="182" mass="19479">MKRNTLPFAALFLALVLFAVQSTVTETAKAASVPAPSFSGKTIDGKPFSSSSLKGKGYIVNFFATWCPPCRAEIPDMVEIQKKYEKQGFTFVGMAVNETGPKVQSFIKSKGINYPVLMATQELIQTFNGYKVGGISGIPTSFVVDVSGQLIGVIVGPRSLEQFEQIVNAALNSKAVKSSASK</sequence>
<keyword evidence="4" id="KW-0732">Signal</keyword>
<dbReference type="PANTHER" id="PTHR42852">
    <property type="entry name" value="THIOL:DISULFIDE INTERCHANGE PROTEIN DSBE"/>
    <property type="match status" value="1"/>
</dbReference>
<dbReference type="CDD" id="cd02966">
    <property type="entry name" value="TlpA_like_family"/>
    <property type="match status" value="1"/>
</dbReference>
<dbReference type="AlphaFoldDB" id="A0A7C5DD66"/>
<evidence type="ECO:0000313" key="6">
    <source>
        <dbReference type="EMBL" id="HHE31452.1"/>
    </source>
</evidence>
<evidence type="ECO:0000259" key="5">
    <source>
        <dbReference type="PROSITE" id="PS51352"/>
    </source>
</evidence>
<keyword evidence="3" id="KW-0676">Redox-active center</keyword>
<accession>A0A7C5DD66</accession>
<dbReference type="PROSITE" id="PS00194">
    <property type="entry name" value="THIOREDOXIN_1"/>
    <property type="match status" value="1"/>
</dbReference>
<dbReference type="SUPFAM" id="SSF52833">
    <property type="entry name" value="Thioredoxin-like"/>
    <property type="match status" value="1"/>
</dbReference>
<dbReference type="GO" id="GO:0030313">
    <property type="term" value="C:cell envelope"/>
    <property type="evidence" value="ECO:0007669"/>
    <property type="project" value="UniProtKB-SubCell"/>
</dbReference>
<dbReference type="InterPro" id="IPR013740">
    <property type="entry name" value="Redoxin"/>
</dbReference>
<dbReference type="EMBL" id="DRSQ01000048">
    <property type="protein sequence ID" value="HHE31452.1"/>
    <property type="molecule type" value="Genomic_DNA"/>
</dbReference>
<dbReference type="PANTHER" id="PTHR42852:SF13">
    <property type="entry name" value="PROTEIN DIPZ"/>
    <property type="match status" value="1"/>
</dbReference>
<proteinExistence type="predicted"/>
<evidence type="ECO:0000256" key="3">
    <source>
        <dbReference type="ARBA" id="ARBA00023284"/>
    </source>
</evidence>
<dbReference type="GO" id="GO:0016491">
    <property type="term" value="F:oxidoreductase activity"/>
    <property type="evidence" value="ECO:0007669"/>
    <property type="project" value="InterPro"/>
</dbReference>
<gene>
    <name evidence="6" type="ORF">ENL07_02140</name>
</gene>
<comment type="caution">
    <text evidence="6">The sequence shown here is derived from an EMBL/GenBank/DDBJ whole genome shotgun (WGS) entry which is preliminary data.</text>
</comment>
<dbReference type="InterPro" id="IPR013766">
    <property type="entry name" value="Thioredoxin_domain"/>
</dbReference>
<dbReference type="InterPro" id="IPR050553">
    <property type="entry name" value="Thioredoxin_ResA/DsbE_sf"/>
</dbReference>
<evidence type="ECO:0000256" key="4">
    <source>
        <dbReference type="SAM" id="SignalP"/>
    </source>
</evidence>
<reference evidence="6" key="1">
    <citation type="journal article" date="2020" name="mSystems">
        <title>Genome- and Community-Level Interaction Insights into Carbon Utilization and Element Cycling Functions of Hydrothermarchaeota in Hydrothermal Sediment.</title>
        <authorList>
            <person name="Zhou Z."/>
            <person name="Liu Y."/>
            <person name="Xu W."/>
            <person name="Pan J."/>
            <person name="Luo Z.H."/>
            <person name="Li M."/>
        </authorList>
    </citation>
    <scope>NUCLEOTIDE SEQUENCE [LARGE SCALE GENOMIC DNA]</scope>
    <source>
        <strain evidence="6">HyVt-633</strain>
    </source>
</reference>
<name>A0A7C5DD66_9CHLB</name>
<feature type="chain" id="PRO_5027603462" evidence="4">
    <location>
        <begin position="20"/>
        <end position="182"/>
    </location>
</feature>
<dbReference type="Proteomes" id="UP000886058">
    <property type="component" value="Unassembled WGS sequence"/>
</dbReference>
<feature type="domain" description="Thioredoxin" evidence="5">
    <location>
        <begin position="29"/>
        <end position="172"/>
    </location>
</feature>
<dbReference type="Pfam" id="PF08534">
    <property type="entry name" value="Redoxin"/>
    <property type="match status" value="1"/>
</dbReference>
<comment type="subcellular location">
    <subcellularLocation>
        <location evidence="1">Cell envelope</location>
    </subcellularLocation>
</comment>
<feature type="signal peptide" evidence="4">
    <location>
        <begin position="1"/>
        <end position="19"/>
    </location>
</feature>
<protein>
    <submittedName>
        <fullName evidence="6">TlpA family protein disulfide reductase</fullName>
    </submittedName>
</protein>
<dbReference type="PROSITE" id="PS51352">
    <property type="entry name" value="THIOREDOXIN_2"/>
    <property type="match status" value="1"/>
</dbReference>
<organism evidence="6">
    <name type="scientific">Chlorobaculum parvum</name>
    <dbReference type="NCBI Taxonomy" id="274539"/>
    <lineage>
        <taxon>Bacteria</taxon>
        <taxon>Pseudomonadati</taxon>
        <taxon>Chlorobiota</taxon>
        <taxon>Chlorobiia</taxon>
        <taxon>Chlorobiales</taxon>
        <taxon>Chlorobiaceae</taxon>
        <taxon>Chlorobaculum</taxon>
    </lineage>
</organism>
<dbReference type="Gene3D" id="3.40.30.10">
    <property type="entry name" value="Glutaredoxin"/>
    <property type="match status" value="1"/>
</dbReference>
<evidence type="ECO:0000256" key="2">
    <source>
        <dbReference type="ARBA" id="ARBA00022748"/>
    </source>
</evidence>
<dbReference type="GO" id="GO:0017004">
    <property type="term" value="P:cytochrome complex assembly"/>
    <property type="evidence" value="ECO:0007669"/>
    <property type="project" value="UniProtKB-KW"/>
</dbReference>
<dbReference type="InterPro" id="IPR036249">
    <property type="entry name" value="Thioredoxin-like_sf"/>
</dbReference>
<dbReference type="InterPro" id="IPR017937">
    <property type="entry name" value="Thioredoxin_CS"/>
</dbReference>
<evidence type="ECO:0000256" key="1">
    <source>
        <dbReference type="ARBA" id="ARBA00004196"/>
    </source>
</evidence>